<sequence length="327" mass="35096">MATQYQPPAAAASVPEPRSLSGDRSAHLVEVASGVHAWIQPDGNWWLNNAGAVLGEDGAVLIDTCATAERTRAFLAAVAHVSGQTPLLAAVTTHAHGDHSHGNALLPRSVPIIAHPQTRQAILEDTVLTSLPPIWSPAPDWGIARHRPPNLAVSDETTVHTGGRRIEIRHPGYAAHTPGDLVVWLPDERVLFAGDLLFHQVTPLVFTGSVEGALRSLDWLAGFGAQTVVPGHGPLITRDEIDTALDAHARYYRTVQRIARDGRERGLPPLEAARGCDLGAFADWSDPERILLNLHRAYCDADGTTLDIEAAFTDTVTYHGGPLHCAL</sequence>
<dbReference type="SMART" id="SM00849">
    <property type="entry name" value="Lactamase_B"/>
    <property type="match status" value="1"/>
</dbReference>
<dbReference type="RefSeq" id="WP_086604459.1">
    <property type="nucleotide sequence ID" value="NZ_NGFN01000289.1"/>
</dbReference>
<proteinExistence type="predicted"/>
<feature type="domain" description="Metallo-beta-lactamase" evidence="2">
    <location>
        <begin position="47"/>
        <end position="232"/>
    </location>
</feature>
<organism evidence="3 4">
    <name type="scientific">Streptomyces swartbergensis</name>
    <dbReference type="NCBI Taxonomy" id="487165"/>
    <lineage>
        <taxon>Bacteria</taxon>
        <taxon>Bacillati</taxon>
        <taxon>Actinomycetota</taxon>
        <taxon>Actinomycetes</taxon>
        <taxon>Kitasatosporales</taxon>
        <taxon>Streptomycetaceae</taxon>
        <taxon>Streptomyces</taxon>
    </lineage>
</organism>
<dbReference type="GO" id="GO:0016787">
    <property type="term" value="F:hydrolase activity"/>
    <property type="evidence" value="ECO:0007669"/>
    <property type="project" value="UniProtKB-KW"/>
</dbReference>
<dbReference type="InterPro" id="IPR036866">
    <property type="entry name" value="RibonucZ/Hydroxyglut_hydro"/>
</dbReference>
<feature type="region of interest" description="Disordered" evidence="1">
    <location>
        <begin position="1"/>
        <end position="21"/>
    </location>
</feature>
<accession>A0A243RLG5</accession>
<dbReference type="AlphaFoldDB" id="A0A243RLG5"/>
<gene>
    <name evidence="3" type="ORF">CA983_32880</name>
</gene>
<evidence type="ECO:0000313" key="3">
    <source>
        <dbReference type="EMBL" id="OUC95749.1"/>
    </source>
</evidence>
<reference evidence="3 4" key="1">
    <citation type="submission" date="2017-05" db="EMBL/GenBank/DDBJ databases">
        <title>Biotechnological potential of actinobacteria isolated from South African environments.</title>
        <authorList>
            <person name="Le Roes-Hill M."/>
            <person name="Prins A."/>
            <person name="Durrell K.A."/>
        </authorList>
    </citation>
    <scope>NUCLEOTIDE SEQUENCE [LARGE SCALE GENOMIC DNA]</scope>
    <source>
        <strain evidence="3 4">HMC13</strain>
    </source>
</reference>
<evidence type="ECO:0000259" key="2">
    <source>
        <dbReference type="SMART" id="SM00849"/>
    </source>
</evidence>
<evidence type="ECO:0000256" key="1">
    <source>
        <dbReference type="SAM" id="MobiDB-lite"/>
    </source>
</evidence>
<dbReference type="Proteomes" id="UP000195105">
    <property type="component" value="Unassembled WGS sequence"/>
</dbReference>
<dbReference type="CDD" id="cd16282">
    <property type="entry name" value="metallo-hydrolase-like_MBL-fold"/>
    <property type="match status" value="1"/>
</dbReference>
<dbReference type="PANTHER" id="PTHR42951">
    <property type="entry name" value="METALLO-BETA-LACTAMASE DOMAIN-CONTAINING"/>
    <property type="match status" value="1"/>
</dbReference>
<dbReference type="Pfam" id="PF00753">
    <property type="entry name" value="Lactamase_B"/>
    <property type="match status" value="1"/>
</dbReference>
<evidence type="ECO:0000313" key="4">
    <source>
        <dbReference type="Proteomes" id="UP000195105"/>
    </source>
</evidence>
<dbReference type="EMBL" id="NGFN01000289">
    <property type="protein sequence ID" value="OUC95749.1"/>
    <property type="molecule type" value="Genomic_DNA"/>
</dbReference>
<keyword evidence="3" id="KW-0378">Hydrolase</keyword>
<dbReference type="InterPro" id="IPR050855">
    <property type="entry name" value="NDM-1-like"/>
</dbReference>
<dbReference type="InterPro" id="IPR001279">
    <property type="entry name" value="Metallo-B-lactamas"/>
</dbReference>
<protein>
    <submittedName>
        <fullName evidence="3">MBL fold metallo-hydrolase</fullName>
    </submittedName>
</protein>
<comment type="caution">
    <text evidence="3">The sequence shown here is derived from an EMBL/GenBank/DDBJ whole genome shotgun (WGS) entry which is preliminary data.</text>
</comment>
<keyword evidence="4" id="KW-1185">Reference proteome</keyword>
<dbReference type="PANTHER" id="PTHR42951:SF4">
    <property type="entry name" value="ACYL-COENZYME A THIOESTERASE MBLAC2"/>
    <property type="match status" value="1"/>
</dbReference>
<dbReference type="Gene3D" id="3.60.15.10">
    <property type="entry name" value="Ribonuclease Z/Hydroxyacylglutathione hydrolase-like"/>
    <property type="match status" value="1"/>
</dbReference>
<name>A0A243RLG5_9ACTN</name>
<dbReference type="SUPFAM" id="SSF56281">
    <property type="entry name" value="Metallo-hydrolase/oxidoreductase"/>
    <property type="match status" value="1"/>
</dbReference>